<evidence type="ECO:0000313" key="8">
    <source>
        <dbReference type="Proteomes" id="UP000689195"/>
    </source>
</evidence>
<keyword evidence="5" id="KW-0472">Membrane</keyword>
<feature type="domain" description="Protein kinase" evidence="6">
    <location>
        <begin position="1120"/>
        <end position="1377"/>
    </location>
</feature>
<dbReference type="OrthoDB" id="421226at2759"/>
<proteinExistence type="predicted"/>
<dbReference type="SMART" id="SM00220">
    <property type="entry name" value="S_TKc"/>
    <property type="match status" value="1"/>
</dbReference>
<accession>A0A8S1V561</accession>
<dbReference type="PROSITE" id="PS00107">
    <property type="entry name" value="PROTEIN_KINASE_ATP"/>
    <property type="match status" value="1"/>
</dbReference>
<keyword evidence="5" id="KW-1133">Transmembrane helix</keyword>
<dbReference type="GO" id="GO:0005524">
    <property type="term" value="F:ATP binding"/>
    <property type="evidence" value="ECO:0007669"/>
    <property type="project" value="UniProtKB-UniRule"/>
</dbReference>
<evidence type="ECO:0000256" key="3">
    <source>
        <dbReference type="PROSITE-ProRule" id="PRU10141"/>
    </source>
</evidence>
<keyword evidence="1 3" id="KW-0547">Nucleotide-binding</keyword>
<dbReference type="InterPro" id="IPR017441">
    <property type="entry name" value="Protein_kinase_ATP_BS"/>
</dbReference>
<reference evidence="7" key="1">
    <citation type="submission" date="2021-01" db="EMBL/GenBank/DDBJ databases">
        <authorList>
            <consortium name="Genoscope - CEA"/>
            <person name="William W."/>
        </authorList>
    </citation>
    <scope>NUCLEOTIDE SEQUENCE</scope>
</reference>
<keyword evidence="8" id="KW-1185">Reference proteome</keyword>
<dbReference type="GO" id="GO:0004672">
    <property type="term" value="F:protein kinase activity"/>
    <property type="evidence" value="ECO:0007669"/>
    <property type="project" value="InterPro"/>
</dbReference>
<dbReference type="InterPro" id="IPR013099">
    <property type="entry name" value="K_chnl_dom"/>
</dbReference>
<name>A0A8S1V561_9CILI</name>
<dbReference type="GO" id="GO:0005249">
    <property type="term" value="F:voltage-gated potassium channel activity"/>
    <property type="evidence" value="ECO:0007669"/>
    <property type="project" value="TreeGrafter"/>
</dbReference>
<feature type="binding site" evidence="3">
    <location>
        <position position="1149"/>
    </location>
    <ligand>
        <name>ATP</name>
        <dbReference type="ChEBI" id="CHEBI:30616"/>
    </ligand>
</feature>
<dbReference type="Pfam" id="PF00069">
    <property type="entry name" value="Pkinase"/>
    <property type="match status" value="1"/>
</dbReference>
<dbReference type="EMBL" id="CAJJDO010000055">
    <property type="protein sequence ID" value="CAD8171737.1"/>
    <property type="molecule type" value="Genomic_DNA"/>
</dbReference>
<dbReference type="FunFam" id="3.30.200.20:FF:000042">
    <property type="entry name" value="Aurora kinase A"/>
    <property type="match status" value="1"/>
</dbReference>
<dbReference type="FunFam" id="1.10.510.10:FF:001266">
    <property type="entry name" value="Protein kinase, putative"/>
    <property type="match status" value="1"/>
</dbReference>
<evidence type="ECO:0000259" key="6">
    <source>
        <dbReference type="PROSITE" id="PS50011"/>
    </source>
</evidence>
<sequence>MNQIQQDTEEPISKLNQLMLTDEPIGEIQDFLNYSLSEGNFSIQGSRVNTNNNIPSQSSKHKAHESKRVTFDSSLSSPTNKFLMNKKNQKSLDPQQFPQQQIFSVIQFCFIKRFINRISWKKKINSQFNLYQYNIIQDLGSSFNLKLFRDSALNLKPMVSQFSQSSDGLQQFVKNKELSKKIKKQITYLKTCKNNLIKKLEQEIEKIPLITPESRLKIVWDCIVMMSRLYFLFTIPIDLAWDKYQIIYGELYIPTILMILLLVFDFILSFNSSFYQFGQIVSNRATIAKNVISKSYGLEAISILIVIIYAMISNSSQQEFNLLTEWNIPKLISQVEETLNLSKPSSSLLELFKLLLVLFFVLHCYSCLWYFVGYYSYLYSEKGSWLEFYHVENETWQVQYLYSFYFSTVTMFTIGYGDVVPISYLERVVAILYMMICSIQLSYSVSTVGAIIDTISAYGQEKMRKMRKINSYMQNRKIEYQLQYQIREYLNYYWESQNQVENDELNEIINQLSENLKEKLMNQSNSLILNECPLFQHNFSDALKSKLVNKIKQAVIQPENIINFDSIFPQLPPGQLFVGKGSSLGIISFISGKQSQERFRSVGFSKLLMLSRDDFLKVIQDFPEDYERFRNLYDSLQFEDLSVLQMKCFSCNSKYHRVLQCPLLHYIPDKELIIKRYCYSQSQNRNSKYERNPFRQRGYFAARFDQEVIEQEANSFNNNNWKWAEFYEEPEDDSLKKSDVHQQQQIGPILELSNHNLQQQSQNIINTIQPISDQSTKINLEPPQIKKKATLFKQRTKTIELLDIDDKQLKASLMSKARNQNIFNNNLMIIKEEDNQDNSPKDKIIQGSQSRASFSLDLYRKRPKESFQKMKKVVQMITNMNRMKKRQKLKKETKSIINQFLEVIQSQQLLKGLLSKVRIRIKQIQDGKKQILQEKDIQDTMLLEIKLQMQIEQLNEFQKKDQIQVMESYKKYKYYQVQNNLDQILEKMYFYKQQNTFDNQLRNYQSILLKYMIYPEIFFEKYRYQQVIIPKFELEESRRGSEQDSERTLKRSRMIKKSFRNLKLSQIRPMSDGTGKNLFTSINIYENDIVYFQSYYRKLNNYFMNNQQSRNFVGKKIDDYILVDVLGTGAFGQVFSAQNIITKESVAIKSVPKSKLREHNGLVGQLLKTEVQVLAQCSNINVVKMNKYLESENNCYLVMEYCNQGDLEQLWKKKNRIISEVEAIQYIKQILNGMRGLHEMNVIHRDLKLPNILISNNVLKIGDLGFAKRMESLDGVVKEALGTLGTMAPEIIEFKPYGILADMFSIGAIYYQMLFGVLPFSIKSYNDFLKDVKTNQPNFTRNNIKISKESQELLIRMLNPDPKQRLQWNQLYESPLFSNQVVNPALCQLTVEQVVAKQVDLKMNKQVYQQNQQKFDNINNQDMIKKLQSDVPKLEQKQVMDNSNDEKLLQEALQQKYLQQQKTTDLNNVFEKYLNERNTLVFLGTVLNEIHQRKHTQNTNVFLPAFIISKKLIIEMDRFLEILKTQRNIYQCAYFFELYTFPQFTAFVKLCEEDFQIQMTHFQVIQQQLQTILFQMQNQANEKYISELLPAPSAQFEENYRDILINYYMQLQDEKGESEDQDNAINNLSIYVLDTILFDRVVKKQLLTQKVDDYLEKFNFLTSKEKEEMIAQKFQQIYSF</sequence>
<dbReference type="Proteomes" id="UP000689195">
    <property type="component" value="Unassembled WGS sequence"/>
</dbReference>
<feature type="transmembrane region" description="Helical" evidence="5">
    <location>
        <begin position="251"/>
        <end position="270"/>
    </location>
</feature>
<feature type="transmembrane region" description="Helical" evidence="5">
    <location>
        <begin position="354"/>
        <end position="379"/>
    </location>
</feature>
<evidence type="ECO:0000256" key="2">
    <source>
        <dbReference type="ARBA" id="ARBA00022840"/>
    </source>
</evidence>
<dbReference type="InterPro" id="IPR000719">
    <property type="entry name" value="Prot_kinase_dom"/>
</dbReference>
<feature type="transmembrane region" description="Helical" evidence="5">
    <location>
        <begin position="291"/>
        <end position="312"/>
    </location>
</feature>
<dbReference type="PROSITE" id="PS00108">
    <property type="entry name" value="PROTEIN_KINASE_ST"/>
    <property type="match status" value="1"/>
</dbReference>
<evidence type="ECO:0000256" key="5">
    <source>
        <dbReference type="SAM" id="Phobius"/>
    </source>
</evidence>
<dbReference type="GO" id="GO:0098855">
    <property type="term" value="C:HCN channel complex"/>
    <property type="evidence" value="ECO:0007669"/>
    <property type="project" value="TreeGrafter"/>
</dbReference>
<comment type="caution">
    <text evidence="7">The sequence shown here is derived from an EMBL/GenBank/DDBJ whole genome shotgun (WGS) entry which is preliminary data.</text>
</comment>
<feature type="compositionally biased region" description="Polar residues" evidence="4">
    <location>
        <begin position="47"/>
        <end position="58"/>
    </location>
</feature>
<dbReference type="PANTHER" id="PTHR45689:SF5">
    <property type="entry name" value="I[[H]] CHANNEL, ISOFORM E"/>
    <property type="match status" value="1"/>
</dbReference>
<evidence type="ECO:0000256" key="1">
    <source>
        <dbReference type="ARBA" id="ARBA00022741"/>
    </source>
</evidence>
<dbReference type="InterPro" id="IPR008271">
    <property type="entry name" value="Ser/Thr_kinase_AS"/>
</dbReference>
<organism evidence="7 8">
    <name type="scientific">Paramecium pentaurelia</name>
    <dbReference type="NCBI Taxonomy" id="43138"/>
    <lineage>
        <taxon>Eukaryota</taxon>
        <taxon>Sar</taxon>
        <taxon>Alveolata</taxon>
        <taxon>Ciliophora</taxon>
        <taxon>Intramacronucleata</taxon>
        <taxon>Oligohymenophorea</taxon>
        <taxon>Peniculida</taxon>
        <taxon>Parameciidae</taxon>
        <taxon>Paramecium</taxon>
    </lineage>
</organism>
<evidence type="ECO:0000313" key="7">
    <source>
        <dbReference type="EMBL" id="CAD8171737.1"/>
    </source>
</evidence>
<keyword evidence="5" id="KW-0812">Transmembrane</keyword>
<dbReference type="PANTHER" id="PTHR45689">
    <property type="entry name" value="I[[H]] CHANNEL, ISOFORM E"/>
    <property type="match status" value="1"/>
</dbReference>
<dbReference type="Pfam" id="PF07885">
    <property type="entry name" value="Ion_trans_2"/>
    <property type="match status" value="1"/>
</dbReference>
<dbReference type="InterPro" id="IPR051413">
    <property type="entry name" value="K/Na_HCN_channel"/>
</dbReference>
<dbReference type="GO" id="GO:0003254">
    <property type="term" value="P:regulation of membrane depolarization"/>
    <property type="evidence" value="ECO:0007669"/>
    <property type="project" value="TreeGrafter"/>
</dbReference>
<protein>
    <recommendedName>
        <fullName evidence="6">Protein kinase domain-containing protein</fullName>
    </recommendedName>
</protein>
<dbReference type="GO" id="GO:0035725">
    <property type="term" value="P:sodium ion transmembrane transport"/>
    <property type="evidence" value="ECO:0007669"/>
    <property type="project" value="TreeGrafter"/>
</dbReference>
<evidence type="ECO:0000256" key="4">
    <source>
        <dbReference type="SAM" id="MobiDB-lite"/>
    </source>
</evidence>
<gene>
    <name evidence="7" type="ORF">PPENT_87.1.T0550179</name>
</gene>
<feature type="transmembrane region" description="Helical" evidence="5">
    <location>
        <begin position="218"/>
        <end position="239"/>
    </location>
</feature>
<dbReference type="PROSITE" id="PS50011">
    <property type="entry name" value="PROTEIN_KINASE_DOM"/>
    <property type="match status" value="1"/>
</dbReference>
<feature type="transmembrane region" description="Helical" evidence="5">
    <location>
        <begin position="400"/>
        <end position="424"/>
    </location>
</feature>
<keyword evidence="2 3" id="KW-0067">ATP-binding</keyword>
<feature type="region of interest" description="Disordered" evidence="4">
    <location>
        <begin position="47"/>
        <end position="76"/>
    </location>
</feature>